<dbReference type="InterPro" id="IPR014710">
    <property type="entry name" value="RmlC-like_jellyroll"/>
</dbReference>
<dbReference type="InterPro" id="IPR018490">
    <property type="entry name" value="cNMP-bd_dom_sf"/>
</dbReference>
<dbReference type="GO" id="GO:0003677">
    <property type="term" value="F:DNA binding"/>
    <property type="evidence" value="ECO:0007669"/>
    <property type="project" value="UniProtKB-KW"/>
</dbReference>
<gene>
    <name evidence="6" type="primary">crp_14</name>
    <name evidence="6" type="ORF">GALL_166540</name>
</gene>
<keyword evidence="3" id="KW-0804">Transcription</keyword>
<dbReference type="Pfam" id="PF13545">
    <property type="entry name" value="HTH_Crp_2"/>
    <property type="match status" value="1"/>
</dbReference>
<dbReference type="EMBL" id="MLJW01000085">
    <property type="protein sequence ID" value="OIR01366.1"/>
    <property type="molecule type" value="Genomic_DNA"/>
</dbReference>
<dbReference type="InterPro" id="IPR036390">
    <property type="entry name" value="WH_DNA-bd_sf"/>
</dbReference>
<dbReference type="InterPro" id="IPR000595">
    <property type="entry name" value="cNMP-bd_dom"/>
</dbReference>
<feature type="domain" description="HTH crp-type" evidence="5">
    <location>
        <begin position="132"/>
        <end position="199"/>
    </location>
</feature>
<dbReference type="SUPFAM" id="SSF51206">
    <property type="entry name" value="cAMP-binding domain-like"/>
    <property type="match status" value="1"/>
</dbReference>
<dbReference type="GO" id="GO:0003700">
    <property type="term" value="F:DNA-binding transcription factor activity"/>
    <property type="evidence" value="ECO:0007669"/>
    <property type="project" value="TreeGrafter"/>
</dbReference>
<dbReference type="AlphaFoldDB" id="A0A1J5SMT6"/>
<dbReference type="Gene3D" id="2.60.120.10">
    <property type="entry name" value="Jelly Rolls"/>
    <property type="match status" value="1"/>
</dbReference>
<dbReference type="CDD" id="cd00038">
    <property type="entry name" value="CAP_ED"/>
    <property type="match status" value="1"/>
</dbReference>
<dbReference type="InterPro" id="IPR012318">
    <property type="entry name" value="HTH_CRP"/>
</dbReference>
<keyword evidence="2" id="KW-0238">DNA-binding</keyword>
<evidence type="ECO:0000259" key="4">
    <source>
        <dbReference type="PROSITE" id="PS50042"/>
    </source>
</evidence>
<dbReference type="SUPFAM" id="SSF46785">
    <property type="entry name" value="Winged helix' DNA-binding domain"/>
    <property type="match status" value="1"/>
</dbReference>
<evidence type="ECO:0000259" key="5">
    <source>
        <dbReference type="PROSITE" id="PS51063"/>
    </source>
</evidence>
<dbReference type="SMART" id="SM00100">
    <property type="entry name" value="cNMP"/>
    <property type="match status" value="1"/>
</dbReference>
<name>A0A1J5SMT6_9ZZZZ</name>
<keyword evidence="1" id="KW-0805">Transcription regulation</keyword>
<dbReference type="PRINTS" id="PR00034">
    <property type="entry name" value="HTHCRP"/>
</dbReference>
<accession>A0A1J5SMT6</accession>
<organism evidence="6">
    <name type="scientific">mine drainage metagenome</name>
    <dbReference type="NCBI Taxonomy" id="410659"/>
    <lineage>
        <taxon>unclassified sequences</taxon>
        <taxon>metagenomes</taxon>
        <taxon>ecological metagenomes</taxon>
    </lineage>
</organism>
<evidence type="ECO:0000256" key="3">
    <source>
        <dbReference type="ARBA" id="ARBA00023163"/>
    </source>
</evidence>
<feature type="domain" description="Cyclic nucleotide-binding" evidence="4">
    <location>
        <begin position="16"/>
        <end position="101"/>
    </location>
</feature>
<evidence type="ECO:0000313" key="6">
    <source>
        <dbReference type="EMBL" id="OIR01366.1"/>
    </source>
</evidence>
<proteinExistence type="predicted"/>
<comment type="caution">
    <text evidence="6">The sequence shown here is derived from an EMBL/GenBank/DDBJ whole genome shotgun (WGS) entry which is preliminary data.</text>
</comment>
<dbReference type="InterPro" id="IPR050397">
    <property type="entry name" value="Env_Response_Regulators"/>
</dbReference>
<dbReference type="PROSITE" id="PS50042">
    <property type="entry name" value="CNMP_BINDING_3"/>
    <property type="match status" value="1"/>
</dbReference>
<protein>
    <submittedName>
        <fullName evidence="6">cAMP-activated global transcriptional regulator CRP</fullName>
    </submittedName>
</protein>
<reference evidence="6" key="1">
    <citation type="submission" date="2016-10" db="EMBL/GenBank/DDBJ databases">
        <title>Sequence of Gallionella enrichment culture.</title>
        <authorList>
            <person name="Poehlein A."/>
            <person name="Muehling M."/>
            <person name="Daniel R."/>
        </authorList>
    </citation>
    <scope>NUCLEOTIDE SEQUENCE</scope>
</reference>
<sequence length="199" mass="22505">MVTIDIDTLLAWGATYKKVNAGEIIFKEGTSCSFYYQLVSGSVKWVNIDEEGKEFIQTIIEPGECFGELPLFDDGPYAAAGIAEEDSIIIRLSKPTFLQLLKENHHIHLAFSKLLAARVRFKFLILKSIAYNAPEARIAALLNYLKKENKNFCPKCNQLKLTRQQIADMTGLRVETVIRAMRSMHDKGELVIEKGKVYC</sequence>
<dbReference type="GO" id="GO:0005829">
    <property type="term" value="C:cytosol"/>
    <property type="evidence" value="ECO:0007669"/>
    <property type="project" value="TreeGrafter"/>
</dbReference>
<dbReference type="Pfam" id="PF00027">
    <property type="entry name" value="cNMP_binding"/>
    <property type="match status" value="1"/>
</dbReference>
<dbReference type="Gene3D" id="1.10.10.10">
    <property type="entry name" value="Winged helix-like DNA-binding domain superfamily/Winged helix DNA-binding domain"/>
    <property type="match status" value="1"/>
</dbReference>
<dbReference type="InterPro" id="IPR036388">
    <property type="entry name" value="WH-like_DNA-bd_sf"/>
</dbReference>
<dbReference type="PANTHER" id="PTHR24567:SF28">
    <property type="entry name" value="LISTERIOLYSIN REGULATORY PROTEIN"/>
    <property type="match status" value="1"/>
</dbReference>
<evidence type="ECO:0000256" key="2">
    <source>
        <dbReference type="ARBA" id="ARBA00023125"/>
    </source>
</evidence>
<dbReference type="PROSITE" id="PS51063">
    <property type="entry name" value="HTH_CRP_2"/>
    <property type="match status" value="1"/>
</dbReference>
<dbReference type="PANTHER" id="PTHR24567">
    <property type="entry name" value="CRP FAMILY TRANSCRIPTIONAL REGULATORY PROTEIN"/>
    <property type="match status" value="1"/>
</dbReference>
<evidence type="ECO:0000256" key="1">
    <source>
        <dbReference type="ARBA" id="ARBA00023015"/>
    </source>
</evidence>